<dbReference type="SMART" id="SM00257">
    <property type="entry name" value="LysM"/>
    <property type="match status" value="1"/>
</dbReference>
<evidence type="ECO:0000313" key="5">
    <source>
        <dbReference type="Proteomes" id="UP001596020"/>
    </source>
</evidence>
<feature type="compositionally biased region" description="Basic residues" evidence="1">
    <location>
        <begin position="31"/>
        <end position="47"/>
    </location>
</feature>
<sequence length="364" mass="40660">MIKQLAVALCSSLCFITISTSAARANDFGVSRKKHKTSRVSTKQRQRSKQESTRRTATWNGAQSTPVIRRDSVRNLVADRLDYTSRGKKEKSSRRNSQAEYRSHKDQLLDPAVELYGENSWGDFVRPCSSDLIPESYNIDCSGFVMPIKSRRITSNFGYRARFRRMHYGTDIALNTGDTIVSAFPGRVRVSSYEGGGYGNYIIVRHPNGLETIYGHMSKRIANEGDIVEAGEVLGLGGSTGRSTGPHLHFECRFMGVALNPAHLFDLVAGVPMDDYFHFSKSANMRGGRFAASSNGSVKKFSKRGKSRNRRNVASGRVQTYRIKKGDTLSEIAQRNGTSVSKLKRLNPGIRPNRLRPNKSIRIR</sequence>
<keyword evidence="2" id="KW-0732">Signal</keyword>
<feature type="chain" id="PRO_5046359899" evidence="2">
    <location>
        <begin position="26"/>
        <end position="364"/>
    </location>
</feature>
<feature type="region of interest" description="Disordered" evidence="1">
    <location>
        <begin position="291"/>
        <end position="316"/>
    </location>
</feature>
<dbReference type="SUPFAM" id="SSF54106">
    <property type="entry name" value="LysM domain"/>
    <property type="match status" value="1"/>
</dbReference>
<protein>
    <submittedName>
        <fullName evidence="4">Peptidoglycan DD-metalloendopeptidase family protein</fullName>
    </submittedName>
</protein>
<name>A0ABV9K7D3_9PORP</name>
<dbReference type="RefSeq" id="WP_380078451.1">
    <property type="nucleotide sequence ID" value="NZ_JBHSGO010000150.1"/>
</dbReference>
<dbReference type="Gene3D" id="3.10.350.10">
    <property type="entry name" value="LysM domain"/>
    <property type="match status" value="1"/>
</dbReference>
<comment type="caution">
    <text evidence="4">The sequence shown here is derived from an EMBL/GenBank/DDBJ whole genome shotgun (WGS) entry which is preliminary data.</text>
</comment>
<dbReference type="Proteomes" id="UP001596020">
    <property type="component" value="Unassembled WGS sequence"/>
</dbReference>
<dbReference type="Gene3D" id="2.70.70.10">
    <property type="entry name" value="Glucose Permease (Domain IIA)"/>
    <property type="match status" value="1"/>
</dbReference>
<dbReference type="CDD" id="cd00118">
    <property type="entry name" value="LysM"/>
    <property type="match status" value="1"/>
</dbReference>
<feature type="domain" description="LysM" evidence="3">
    <location>
        <begin position="319"/>
        <end position="363"/>
    </location>
</feature>
<keyword evidence="5" id="KW-1185">Reference proteome</keyword>
<feature type="region of interest" description="Disordered" evidence="1">
    <location>
        <begin position="345"/>
        <end position="364"/>
    </location>
</feature>
<proteinExistence type="predicted"/>
<feature type="region of interest" description="Disordered" evidence="1">
    <location>
        <begin position="84"/>
        <end position="104"/>
    </location>
</feature>
<dbReference type="CDD" id="cd12797">
    <property type="entry name" value="M23_peptidase"/>
    <property type="match status" value="1"/>
</dbReference>
<dbReference type="Pfam" id="PF01551">
    <property type="entry name" value="Peptidase_M23"/>
    <property type="match status" value="1"/>
</dbReference>
<evidence type="ECO:0000256" key="2">
    <source>
        <dbReference type="SAM" id="SignalP"/>
    </source>
</evidence>
<dbReference type="EMBL" id="JBHSGO010000150">
    <property type="protein sequence ID" value="MFC4665906.1"/>
    <property type="molecule type" value="Genomic_DNA"/>
</dbReference>
<dbReference type="PANTHER" id="PTHR21666:SF270">
    <property type="entry name" value="MUREIN HYDROLASE ACTIVATOR ENVC"/>
    <property type="match status" value="1"/>
</dbReference>
<dbReference type="InterPro" id="IPR018392">
    <property type="entry name" value="LysM"/>
</dbReference>
<dbReference type="PROSITE" id="PS51782">
    <property type="entry name" value="LYSM"/>
    <property type="match status" value="1"/>
</dbReference>
<feature type="region of interest" description="Disordered" evidence="1">
    <location>
        <begin position="29"/>
        <end position="61"/>
    </location>
</feature>
<feature type="compositionally biased region" description="Basic residues" evidence="1">
    <location>
        <begin position="300"/>
        <end position="311"/>
    </location>
</feature>
<dbReference type="InterPro" id="IPR036779">
    <property type="entry name" value="LysM_dom_sf"/>
</dbReference>
<gene>
    <name evidence="4" type="ORF">ACFO3G_04725</name>
</gene>
<evidence type="ECO:0000313" key="4">
    <source>
        <dbReference type="EMBL" id="MFC4665906.1"/>
    </source>
</evidence>
<evidence type="ECO:0000259" key="3">
    <source>
        <dbReference type="PROSITE" id="PS51782"/>
    </source>
</evidence>
<dbReference type="PANTHER" id="PTHR21666">
    <property type="entry name" value="PEPTIDASE-RELATED"/>
    <property type="match status" value="1"/>
</dbReference>
<dbReference type="InterPro" id="IPR016047">
    <property type="entry name" value="M23ase_b-sheet_dom"/>
</dbReference>
<dbReference type="InterPro" id="IPR050570">
    <property type="entry name" value="Cell_wall_metabolism_enzyme"/>
</dbReference>
<dbReference type="SUPFAM" id="SSF51261">
    <property type="entry name" value="Duplicated hybrid motif"/>
    <property type="match status" value="1"/>
</dbReference>
<organism evidence="4 5">
    <name type="scientific">Falsiporphyromonas endometrii</name>
    <dbReference type="NCBI Taxonomy" id="1387297"/>
    <lineage>
        <taxon>Bacteria</taxon>
        <taxon>Pseudomonadati</taxon>
        <taxon>Bacteroidota</taxon>
        <taxon>Bacteroidia</taxon>
        <taxon>Bacteroidales</taxon>
        <taxon>Porphyromonadaceae</taxon>
        <taxon>Falsiporphyromonas</taxon>
    </lineage>
</organism>
<evidence type="ECO:0000256" key="1">
    <source>
        <dbReference type="SAM" id="MobiDB-lite"/>
    </source>
</evidence>
<feature type="compositionally biased region" description="Basic residues" evidence="1">
    <location>
        <begin position="353"/>
        <end position="364"/>
    </location>
</feature>
<reference evidence="5" key="1">
    <citation type="journal article" date="2019" name="Int. J. Syst. Evol. Microbiol.">
        <title>The Global Catalogue of Microorganisms (GCM) 10K type strain sequencing project: providing services to taxonomists for standard genome sequencing and annotation.</title>
        <authorList>
            <consortium name="The Broad Institute Genomics Platform"/>
            <consortium name="The Broad Institute Genome Sequencing Center for Infectious Disease"/>
            <person name="Wu L."/>
            <person name="Ma J."/>
        </authorList>
    </citation>
    <scope>NUCLEOTIDE SEQUENCE [LARGE SCALE GENOMIC DNA]</scope>
    <source>
        <strain evidence="5">CGMCC 4.7357</strain>
    </source>
</reference>
<dbReference type="InterPro" id="IPR011055">
    <property type="entry name" value="Dup_hybrid_motif"/>
</dbReference>
<dbReference type="Pfam" id="PF01476">
    <property type="entry name" value="LysM"/>
    <property type="match status" value="1"/>
</dbReference>
<feature type="signal peptide" evidence="2">
    <location>
        <begin position="1"/>
        <end position="25"/>
    </location>
</feature>
<accession>A0ABV9K7D3</accession>